<organism evidence="1 2">
    <name type="scientific">Metabacillus sediminilitoris</name>
    <dbReference type="NCBI Taxonomy" id="2567941"/>
    <lineage>
        <taxon>Bacteria</taxon>
        <taxon>Bacillati</taxon>
        <taxon>Bacillota</taxon>
        <taxon>Bacilli</taxon>
        <taxon>Bacillales</taxon>
        <taxon>Bacillaceae</taxon>
        <taxon>Metabacillus</taxon>
    </lineage>
</organism>
<sequence length="90" mass="11049">MEILSYSYKRKGIIEFMFDKFPLSKVVFYPIKQYYFIKFIKWDHRDPAVKTEDLEVMQLQVNEFLGCLDYYTKRKAYNGNTRYHLNTLQK</sequence>
<accession>A0A4S4BVU4</accession>
<proteinExistence type="predicted"/>
<dbReference type="AlphaFoldDB" id="A0A4S4BVU4"/>
<keyword evidence="2" id="KW-1185">Reference proteome</keyword>
<protein>
    <submittedName>
        <fullName evidence="1">Uncharacterized protein</fullName>
    </submittedName>
</protein>
<dbReference type="OrthoDB" id="2453421at2"/>
<evidence type="ECO:0000313" key="2">
    <source>
        <dbReference type="Proteomes" id="UP000310334"/>
    </source>
</evidence>
<gene>
    <name evidence="1" type="ORF">E6W99_12940</name>
</gene>
<name>A0A4S4BVU4_9BACI</name>
<reference evidence="1 2" key="1">
    <citation type="submission" date="2019-04" db="EMBL/GenBank/DDBJ databases">
        <title>Bacillus sediminilitoris sp. nov., isolated from a tidal flat sediment on the East China Sea.</title>
        <authorList>
            <person name="Wei Y."/>
            <person name="Mao H."/>
            <person name="Fang J."/>
        </authorList>
    </citation>
    <scope>NUCLEOTIDE SEQUENCE [LARGE SCALE GENOMIC DNA]</scope>
    <source>
        <strain evidence="1 2">DSL-17</strain>
    </source>
</reference>
<dbReference type="Proteomes" id="UP000310334">
    <property type="component" value="Unassembled WGS sequence"/>
</dbReference>
<comment type="caution">
    <text evidence="1">The sequence shown here is derived from an EMBL/GenBank/DDBJ whole genome shotgun (WGS) entry which is preliminary data.</text>
</comment>
<evidence type="ECO:0000313" key="1">
    <source>
        <dbReference type="EMBL" id="THF79255.1"/>
    </source>
</evidence>
<dbReference type="EMBL" id="SSNT01000009">
    <property type="protein sequence ID" value="THF79255.1"/>
    <property type="molecule type" value="Genomic_DNA"/>
</dbReference>
<dbReference type="RefSeq" id="WP_136354492.1">
    <property type="nucleotide sequence ID" value="NZ_CP046266.1"/>
</dbReference>